<keyword evidence="3 7" id="KW-0378">Hydrolase</keyword>
<dbReference type="SUPFAM" id="SSF56281">
    <property type="entry name" value="Metallo-hydrolase/oxidoreductase"/>
    <property type="match status" value="1"/>
</dbReference>
<dbReference type="CDD" id="cd07720">
    <property type="entry name" value="OPHC2-like_MBL-fold"/>
    <property type="match status" value="1"/>
</dbReference>
<feature type="chain" id="PRO_5018738903" evidence="5">
    <location>
        <begin position="26"/>
        <end position="318"/>
    </location>
</feature>
<dbReference type="PANTHER" id="PTHR42978:SF6">
    <property type="entry name" value="QUORUM-QUENCHING LACTONASE YTNP-RELATED"/>
    <property type="match status" value="1"/>
</dbReference>
<reference evidence="7 8" key="1">
    <citation type="submission" date="2018-09" db="EMBL/GenBank/DDBJ databases">
        <title>Marinorhizobium profundi gen. nov., sp. nov., isolated from a deep-sea sediment sample from the New Britain Trench and proposal of Marinorhizobiaceae fam. nov. in the order Rhizobiales of the class Alphaproteobacteria.</title>
        <authorList>
            <person name="Cao J."/>
        </authorList>
    </citation>
    <scope>NUCLEOTIDE SEQUENCE [LARGE SCALE GENOMIC DNA]</scope>
    <source>
        <strain evidence="7 8">WS11</strain>
    </source>
</reference>
<evidence type="ECO:0000256" key="5">
    <source>
        <dbReference type="SAM" id="SignalP"/>
    </source>
</evidence>
<evidence type="ECO:0000313" key="7">
    <source>
        <dbReference type="EMBL" id="AZN71336.1"/>
    </source>
</evidence>
<accession>A0A3Q8XN24</accession>
<dbReference type="EMBL" id="CP032509">
    <property type="protein sequence ID" value="AZN71336.1"/>
    <property type="molecule type" value="Genomic_DNA"/>
</dbReference>
<dbReference type="PANTHER" id="PTHR42978">
    <property type="entry name" value="QUORUM-QUENCHING LACTONASE YTNP-RELATED-RELATED"/>
    <property type="match status" value="1"/>
</dbReference>
<comment type="similarity">
    <text evidence="1">Belongs to the metallo-beta-lactamase superfamily.</text>
</comment>
<feature type="domain" description="Metallo-beta-lactamase" evidence="6">
    <location>
        <begin position="86"/>
        <end position="291"/>
    </location>
</feature>
<dbReference type="InterPro" id="IPR036866">
    <property type="entry name" value="RibonucZ/Hydroxyglut_hydro"/>
</dbReference>
<dbReference type="OrthoDB" id="9773738at2"/>
<protein>
    <submittedName>
        <fullName evidence="7">MBL fold metallo-hydrolase</fullName>
    </submittedName>
</protein>
<organism evidence="7 8">
    <name type="scientific">Georhizobium profundi</name>
    <dbReference type="NCBI Taxonomy" id="2341112"/>
    <lineage>
        <taxon>Bacteria</taxon>
        <taxon>Pseudomonadati</taxon>
        <taxon>Pseudomonadota</taxon>
        <taxon>Alphaproteobacteria</taxon>
        <taxon>Hyphomicrobiales</taxon>
        <taxon>Rhizobiaceae</taxon>
        <taxon>Georhizobium</taxon>
    </lineage>
</organism>
<dbReference type="AlphaFoldDB" id="A0A3Q8XN24"/>
<dbReference type="Gene3D" id="3.60.15.10">
    <property type="entry name" value="Ribonuclease Z/Hydroxyacylglutathione hydrolase-like"/>
    <property type="match status" value="1"/>
</dbReference>
<proteinExistence type="inferred from homology"/>
<dbReference type="InterPro" id="IPR001279">
    <property type="entry name" value="Metallo-B-lactamas"/>
</dbReference>
<evidence type="ECO:0000256" key="4">
    <source>
        <dbReference type="ARBA" id="ARBA00022833"/>
    </source>
</evidence>
<keyword evidence="4" id="KW-0862">Zinc</keyword>
<keyword evidence="2" id="KW-0479">Metal-binding</keyword>
<dbReference type="InterPro" id="IPR051013">
    <property type="entry name" value="MBL_superfamily_lactonases"/>
</dbReference>
<sequence>MNITRRSFGLGALAAASTLALPAWALAPLAGVQVPGVVRRKVGSFEITAINDGYTALTADLFSGVPATDIEAALASVRQGTTIPTAVNTFVVNSDAGTWLIDAGSGPSQAFGPNLGRTVANLEAAGITPDQIDGVILTHAHIDHVEGLVDGSGAAVFANAEVVIHEDEYGFWFDDGMMSQAPEAAQGLFESARRSLTPYADRTRQVQAGEVAPGLTLIHAPGHTPGHSVLHIASGDDEMLILGDTLHNAAIHTAYPDVGFGFDTDAALAAQSRRAQFDRVAADGILVAATHVAFPSFGYIVAEGDRFRYQQAEWQFPL</sequence>
<evidence type="ECO:0000256" key="3">
    <source>
        <dbReference type="ARBA" id="ARBA00022801"/>
    </source>
</evidence>
<dbReference type="GO" id="GO:0016787">
    <property type="term" value="F:hydrolase activity"/>
    <property type="evidence" value="ECO:0007669"/>
    <property type="project" value="UniProtKB-KW"/>
</dbReference>
<dbReference type="PROSITE" id="PS51318">
    <property type="entry name" value="TAT"/>
    <property type="match status" value="1"/>
</dbReference>
<dbReference type="SMART" id="SM00849">
    <property type="entry name" value="Lactamase_B"/>
    <property type="match status" value="1"/>
</dbReference>
<keyword evidence="5" id="KW-0732">Signal</keyword>
<dbReference type="InterPro" id="IPR006311">
    <property type="entry name" value="TAT_signal"/>
</dbReference>
<dbReference type="Pfam" id="PF00753">
    <property type="entry name" value="Lactamase_B"/>
    <property type="match status" value="1"/>
</dbReference>
<evidence type="ECO:0000256" key="1">
    <source>
        <dbReference type="ARBA" id="ARBA00007749"/>
    </source>
</evidence>
<gene>
    <name evidence="7" type="ORF">D5400_08700</name>
</gene>
<name>A0A3Q8XN24_9HYPH</name>
<evidence type="ECO:0000313" key="8">
    <source>
        <dbReference type="Proteomes" id="UP000268192"/>
    </source>
</evidence>
<dbReference type="Proteomes" id="UP000268192">
    <property type="component" value="Chromosome"/>
</dbReference>
<dbReference type="GO" id="GO:0046872">
    <property type="term" value="F:metal ion binding"/>
    <property type="evidence" value="ECO:0007669"/>
    <property type="project" value="UniProtKB-KW"/>
</dbReference>
<evidence type="ECO:0000259" key="6">
    <source>
        <dbReference type="SMART" id="SM00849"/>
    </source>
</evidence>
<feature type="signal peptide" evidence="5">
    <location>
        <begin position="1"/>
        <end position="25"/>
    </location>
</feature>
<dbReference type="KEGG" id="abaw:D5400_08700"/>
<dbReference type="RefSeq" id="WP_126009572.1">
    <property type="nucleotide sequence ID" value="NZ_CP032509.1"/>
</dbReference>
<keyword evidence="8" id="KW-1185">Reference proteome</keyword>
<evidence type="ECO:0000256" key="2">
    <source>
        <dbReference type="ARBA" id="ARBA00022723"/>
    </source>
</evidence>